<name>A0AAD3RAV0_LATJO</name>
<evidence type="ECO:0000256" key="1">
    <source>
        <dbReference type="SAM" id="MobiDB-lite"/>
    </source>
</evidence>
<proteinExistence type="predicted"/>
<keyword evidence="3" id="KW-1185">Reference proteome</keyword>
<gene>
    <name evidence="2" type="ORF">AKAME5_001313400</name>
</gene>
<dbReference type="AlphaFoldDB" id="A0AAD3RAV0"/>
<feature type="compositionally biased region" description="Basic and acidic residues" evidence="1">
    <location>
        <begin position="1"/>
        <end position="14"/>
    </location>
</feature>
<sequence length="181" mass="19790">MVVRRFESADRESGSENGGGGDQQVHAPQTTRSQVNPYAAYSPIDLFVVLLNGHNEDTSKNTNTYAVKAGNGKKFTWADLEVGGSCTPLGSFSTQHWWGCQVSLTTGDRTTSCRVLLPATVMSRDRSRALLSNIHPSDSVEDINNEERKEHHSMTGPVIQPPMDEFKTAHRPITTEEGTGS</sequence>
<organism evidence="2 3">
    <name type="scientific">Lates japonicus</name>
    <name type="common">Japanese lates</name>
    <dbReference type="NCBI Taxonomy" id="270547"/>
    <lineage>
        <taxon>Eukaryota</taxon>
        <taxon>Metazoa</taxon>
        <taxon>Chordata</taxon>
        <taxon>Craniata</taxon>
        <taxon>Vertebrata</taxon>
        <taxon>Euteleostomi</taxon>
        <taxon>Actinopterygii</taxon>
        <taxon>Neopterygii</taxon>
        <taxon>Teleostei</taxon>
        <taxon>Neoteleostei</taxon>
        <taxon>Acanthomorphata</taxon>
        <taxon>Carangaria</taxon>
        <taxon>Carangaria incertae sedis</taxon>
        <taxon>Centropomidae</taxon>
        <taxon>Lates</taxon>
    </lineage>
</organism>
<reference evidence="2" key="1">
    <citation type="submission" date="2022-08" db="EMBL/GenBank/DDBJ databases">
        <title>Genome sequencing of akame (Lates japonicus).</title>
        <authorList>
            <person name="Hashiguchi Y."/>
            <person name="Takahashi H."/>
        </authorList>
    </citation>
    <scope>NUCLEOTIDE SEQUENCE</scope>
    <source>
        <strain evidence="2">Kochi</strain>
    </source>
</reference>
<dbReference type="Proteomes" id="UP001279410">
    <property type="component" value="Unassembled WGS sequence"/>
</dbReference>
<evidence type="ECO:0000313" key="3">
    <source>
        <dbReference type="Proteomes" id="UP001279410"/>
    </source>
</evidence>
<feature type="region of interest" description="Disordered" evidence="1">
    <location>
        <begin position="138"/>
        <end position="181"/>
    </location>
</feature>
<feature type="region of interest" description="Disordered" evidence="1">
    <location>
        <begin position="1"/>
        <end position="28"/>
    </location>
</feature>
<dbReference type="EMBL" id="BRZM01000044">
    <property type="protein sequence ID" value="GLD61305.1"/>
    <property type="molecule type" value="Genomic_DNA"/>
</dbReference>
<accession>A0AAD3RAV0</accession>
<comment type="caution">
    <text evidence="2">The sequence shown here is derived from an EMBL/GenBank/DDBJ whole genome shotgun (WGS) entry which is preliminary data.</text>
</comment>
<protein>
    <submittedName>
        <fullName evidence="2">PiggyBac transposable element-derived protein 4-like protein</fullName>
    </submittedName>
</protein>
<evidence type="ECO:0000313" key="2">
    <source>
        <dbReference type="EMBL" id="GLD61305.1"/>
    </source>
</evidence>